<evidence type="ECO:0000259" key="1">
    <source>
        <dbReference type="Pfam" id="PF12671"/>
    </source>
</evidence>
<sequence length="275" mass="32389">MNSRLDNEVIDEEQVVFDRKKQMFKKRGAEIVKTNVEAFPSRERSVFNKKEIEYRLKIEFLVKQGGFFYIEEQNEQRCATFQKGALIEDRRVSVKAEQIDELSLFEGNKERVAYYYDRRKAVQYAEKWWDGRNPAYRDFDVDCTNFISQCLRAGGAPMTGHPNRAKGWWYSGNNWSYSWAVAHSLRWYLSGAKQGLQAKEKHSAQELIPGDVICYDFQGTGKWDHNTIVVAKDDQNEPLVNAHTNDSRMRYWKYEDSAAWTPDIKYKFFHILSQD</sequence>
<gene>
    <name evidence="2" type="ORF">BFG57_15320</name>
</gene>
<organism evidence="2 3">
    <name type="scientific">Bacillus solimangrovi</name>
    <dbReference type="NCBI Taxonomy" id="1305675"/>
    <lineage>
        <taxon>Bacteria</taxon>
        <taxon>Bacillati</taxon>
        <taxon>Bacillota</taxon>
        <taxon>Bacilli</taxon>
        <taxon>Bacillales</taxon>
        <taxon>Bacillaceae</taxon>
        <taxon>Bacillus</taxon>
    </lineage>
</organism>
<protein>
    <recommendedName>
        <fullName evidence="1">Putative amidase domain-containing protein</fullName>
    </recommendedName>
</protein>
<keyword evidence="3" id="KW-1185">Reference proteome</keyword>
<feature type="domain" description="Putative amidase" evidence="1">
    <location>
        <begin position="116"/>
        <end position="267"/>
    </location>
</feature>
<evidence type="ECO:0000313" key="2">
    <source>
        <dbReference type="EMBL" id="OEH92543.1"/>
    </source>
</evidence>
<evidence type="ECO:0000313" key="3">
    <source>
        <dbReference type="Proteomes" id="UP000095209"/>
    </source>
</evidence>
<dbReference type="Proteomes" id="UP000095209">
    <property type="component" value="Unassembled WGS sequence"/>
</dbReference>
<dbReference type="EMBL" id="MJEH01000026">
    <property type="protein sequence ID" value="OEH92543.1"/>
    <property type="molecule type" value="Genomic_DNA"/>
</dbReference>
<dbReference type="Pfam" id="PF12671">
    <property type="entry name" value="Amidase_6"/>
    <property type="match status" value="1"/>
</dbReference>
<accession>A0A1E5LEM6</accession>
<dbReference type="PANTHER" id="PTHR40032">
    <property type="entry name" value="EXPORTED PROTEIN-RELATED"/>
    <property type="match status" value="1"/>
</dbReference>
<dbReference type="PANTHER" id="PTHR40032:SF1">
    <property type="entry name" value="EXPORTED PROTEIN"/>
    <property type="match status" value="1"/>
</dbReference>
<comment type="caution">
    <text evidence="2">The sequence shown here is derived from an EMBL/GenBank/DDBJ whole genome shotgun (WGS) entry which is preliminary data.</text>
</comment>
<dbReference type="InterPro" id="IPR024301">
    <property type="entry name" value="Amidase_6"/>
</dbReference>
<reference evidence="2 3" key="1">
    <citation type="submission" date="2016-08" db="EMBL/GenBank/DDBJ databases">
        <title>Genome of Bacillus solimangrovi GH2-4.</title>
        <authorList>
            <person name="Lim S."/>
            <person name="Kim B.-C."/>
        </authorList>
    </citation>
    <scope>NUCLEOTIDE SEQUENCE [LARGE SCALE GENOMIC DNA]</scope>
    <source>
        <strain evidence="2 3">GH2-4</strain>
    </source>
</reference>
<proteinExistence type="predicted"/>
<dbReference type="AlphaFoldDB" id="A0A1E5LEM6"/>
<name>A0A1E5LEM6_9BACI</name>
<dbReference type="STRING" id="1305675.BFG57_15320"/>